<dbReference type="RefSeq" id="WP_337092385.1">
    <property type="nucleotide sequence ID" value="NZ_JAPYKO010000003.1"/>
</dbReference>
<evidence type="ECO:0000313" key="3">
    <source>
        <dbReference type="Proteomes" id="UP001366503"/>
    </source>
</evidence>
<organism evidence="2 3">
    <name type="scientific">Mesorhizobium argentiipisi</name>
    <dbReference type="NCBI Taxonomy" id="3015175"/>
    <lineage>
        <taxon>Bacteria</taxon>
        <taxon>Pseudomonadati</taxon>
        <taxon>Pseudomonadota</taxon>
        <taxon>Alphaproteobacteria</taxon>
        <taxon>Hyphomicrobiales</taxon>
        <taxon>Phyllobacteriaceae</taxon>
        <taxon>Mesorhizobium</taxon>
    </lineage>
</organism>
<gene>
    <name evidence="2" type="ORF">O7A05_07815</name>
</gene>
<evidence type="ECO:0000256" key="1">
    <source>
        <dbReference type="SAM" id="MobiDB-lite"/>
    </source>
</evidence>
<feature type="region of interest" description="Disordered" evidence="1">
    <location>
        <begin position="1"/>
        <end position="22"/>
    </location>
</feature>
<dbReference type="Proteomes" id="UP001366503">
    <property type="component" value="Unassembled WGS sequence"/>
</dbReference>
<name>A0ABU8KA33_9HYPH</name>
<protein>
    <submittedName>
        <fullName evidence="2">Uncharacterized protein</fullName>
    </submittedName>
</protein>
<comment type="caution">
    <text evidence="2">The sequence shown here is derived from an EMBL/GenBank/DDBJ whole genome shotgun (WGS) entry which is preliminary data.</text>
</comment>
<reference evidence="2 3" key="1">
    <citation type="submission" date="2022-12" db="EMBL/GenBank/DDBJ databases">
        <authorList>
            <person name="Muema E."/>
        </authorList>
    </citation>
    <scope>NUCLEOTIDE SEQUENCE [LARGE SCALE GENOMIC DNA]</scope>
    <source>
        <strain evidence="3">1330</strain>
    </source>
</reference>
<sequence length="77" mass="8146">MKLDTVGPRAEAESRSDAATPQADAPLLSTIRAAGMAALVGVNEVWNYIRFNLNAHGYGSRRVIAEILSRATGFGTA</sequence>
<accession>A0ABU8KA33</accession>
<dbReference type="EMBL" id="JAPYKO010000003">
    <property type="protein sequence ID" value="MEI9402068.1"/>
    <property type="molecule type" value="Genomic_DNA"/>
</dbReference>
<keyword evidence="3" id="KW-1185">Reference proteome</keyword>
<evidence type="ECO:0000313" key="2">
    <source>
        <dbReference type="EMBL" id="MEI9402068.1"/>
    </source>
</evidence>
<proteinExistence type="predicted"/>